<evidence type="ECO:0000256" key="12">
    <source>
        <dbReference type="ARBA" id="ARBA00023136"/>
    </source>
</evidence>
<evidence type="ECO:0000256" key="3">
    <source>
        <dbReference type="ARBA" id="ARBA00004389"/>
    </source>
</evidence>
<keyword evidence="7 20" id="KW-0812">Transmembrane</keyword>
<dbReference type="InterPro" id="IPR051176">
    <property type="entry name" value="Cent_Immune-Sig_Mod"/>
</dbReference>
<dbReference type="PROSITE" id="PS50006">
    <property type="entry name" value="FHA_DOMAIN"/>
    <property type="match status" value="1"/>
</dbReference>
<evidence type="ECO:0000256" key="11">
    <source>
        <dbReference type="ARBA" id="ARBA00023128"/>
    </source>
</evidence>
<evidence type="ECO:0000256" key="7">
    <source>
        <dbReference type="ARBA" id="ARBA00022692"/>
    </source>
</evidence>
<feature type="coiled-coil region" evidence="19">
    <location>
        <begin position="734"/>
        <end position="782"/>
    </location>
</feature>
<keyword evidence="11" id="KW-0496">Mitochondrion</keyword>
<dbReference type="EMBL" id="CAJVCH010561345">
    <property type="protein sequence ID" value="CAG7831650.1"/>
    <property type="molecule type" value="Genomic_DNA"/>
</dbReference>
<evidence type="ECO:0000259" key="21">
    <source>
        <dbReference type="PROSITE" id="PS50006"/>
    </source>
</evidence>
<keyword evidence="6" id="KW-0597">Phosphoprotein</keyword>
<gene>
    <name evidence="22" type="ORF">AFUS01_LOCUS41383</name>
</gene>
<evidence type="ECO:0000256" key="9">
    <source>
        <dbReference type="ARBA" id="ARBA00022989"/>
    </source>
</evidence>
<dbReference type="GO" id="GO:0005813">
    <property type="term" value="C:centrosome"/>
    <property type="evidence" value="ECO:0007669"/>
    <property type="project" value="UniProtKB-SubCell"/>
</dbReference>
<dbReference type="Pfam" id="PF00498">
    <property type="entry name" value="FHA"/>
    <property type="match status" value="1"/>
</dbReference>
<comment type="subcellular location">
    <subcellularLocation>
        <location evidence="15">Cell membrane</location>
        <location evidence="15">Sarcolemma</location>
        <topology evidence="15">Single-pass type IV membrane protein</topology>
    </subcellularLocation>
    <subcellularLocation>
        <location evidence="1">Cytoplasm</location>
        <location evidence="1">Cytoskeleton</location>
        <location evidence="1">Microtubule organizing center</location>
        <location evidence="1">Centrosome</location>
    </subcellularLocation>
    <subcellularLocation>
        <location evidence="3">Endoplasmic reticulum membrane</location>
        <topology evidence="3">Single-pass membrane protein</topology>
    </subcellularLocation>
    <subcellularLocation>
        <location evidence="2">Mitochondrion membrane</location>
        <topology evidence="2">Single-pass membrane protein</topology>
    </subcellularLocation>
</comment>
<dbReference type="FunFam" id="2.60.200.20:FF:000003">
    <property type="entry name" value="sarcolemmal membrane-associated protein isoform X2"/>
    <property type="match status" value="1"/>
</dbReference>
<reference evidence="22" key="1">
    <citation type="submission" date="2021-06" db="EMBL/GenBank/DDBJ databases">
        <authorList>
            <person name="Hodson N. C."/>
            <person name="Mongue J. A."/>
            <person name="Jaron S. K."/>
        </authorList>
    </citation>
    <scope>NUCLEOTIDE SEQUENCE</scope>
</reference>
<keyword evidence="9 20" id="KW-1133">Transmembrane helix</keyword>
<keyword evidence="12 20" id="KW-0472">Membrane</keyword>
<name>A0A8J2M0V1_9HEXA</name>
<dbReference type="PANTHER" id="PTHR15715:SF37">
    <property type="entry name" value="LD47843P"/>
    <property type="match status" value="1"/>
</dbReference>
<evidence type="ECO:0000256" key="16">
    <source>
        <dbReference type="ARBA" id="ARBA00061687"/>
    </source>
</evidence>
<feature type="transmembrane region" description="Helical" evidence="20">
    <location>
        <begin position="788"/>
        <end position="807"/>
    </location>
</feature>
<evidence type="ECO:0000256" key="5">
    <source>
        <dbReference type="ARBA" id="ARBA00022490"/>
    </source>
</evidence>
<evidence type="ECO:0000256" key="15">
    <source>
        <dbReference type="ARBA" id="ARBA00060409"/>
    </source>
</evidence>
<keyword evidence="23" id="KW-1185">Reference proteome</keyword>
<keyword evidence="5" id="KW-0963">Cytoplasm</keyword>
<organism evidence="22 23">
    <name type="scientific">Allacma fusca</name>
    <dbReference type="NCBI Taxonomy" id="39272"/>
    <lineage>
        <taxon>Eukaryota</taxon>
        <taxon>Metazoa</taxon>
        <taxon>Ecdysozoa</taxon>
        <taxon>Arthropoda</taxon>
        <taxon>Hexapoda</taxon>
        <taxon>Collembola</taxon>
        <taxon>Symphypleona</taxon>
        <taxon>Sminthuridae</taxon>
        <taxon>Allacma</taxon>
    </lineage>
</organism>
<dbReference type="AlphaFoldDB" id="A0A8J2M0V1"/>
<accession>A0A8J2M0V1</accession>
<evidence type="ECO:0000256" key="8">
    <source>
        <dbReference type="ARBA" id="ARBA00022824"/>
    </source>
</evidence>
<dbReference type="PANTHER" id="PTHR15715">
    <property type="entry name" value="CENTROSOMAL PROTEIN OF 170 KDA"/>
    <property type="match status" value="1"/>
</dbReference>
<feature type="coiled-coil region" evidence="19">
    <location>
        <begin position="286"/>
        <end position="354"/>
    </location>
</feature>
<dbReference type="SMART" id="SM00240">
    <property type="entry name" value="FHA"/>
    <property type="match status" value="1"/>
</dbReference>
<evidence type="ECO:0000256" key="14">
    <source>
        <dbReference type="ARBA" id="ARBA00057671"/>
    </source>
</evidence>
<keyword evidence="8" id="KW-0256">Endoplasmic reticulum</keyword>
<comment type="similarity">
    <text evidence="16">Belongs to the SLMAP family.</text>
</comment>
<dbReference type="Proteomes" id="UP000708208">
    <property type="component" value="Unassembled WGS sequence"/>
</dbReference>
<dbReference type="GO" id="GO:0031966">
    <property type="term" value="C:mitochondrial membrane"/>
    <property type="evidence" value="ECO:0007669"/>
    <property type="project" value="UniProtKB-SubCell"/>
</dbReference>
<evidence type="ECO:0000256" key="6">
    <source>
        <dbReference type="ARBA" id="ARBA00022553"/>
    </source>
</evidence>
<evidence type="ECO:0000256" key="2">
    <source>
        <dbReference type="ARBA" id="ARBA00004304"/>
    </source>
</evidence>
<evidence type="ECO:0000256" key="4">
    <source>
        <dbReference type="ARBA" id="ARBA00022475"/>
    </source>
</evidence>
<evidence type="ECO:0000256" key="1">
    <source>
        <dbReference type="ARBA" id="ARBA00004300"/>
    </source>
</evidence>
<protein>
    <recommendedName>
        <fullName evidence="18">Sarcolemmal membrane-associated protein</fullName>
    </recommendedName>
</protein>
<evidence type="ECO:0000256" key="13">
    <source>
        <dbReference type="ARBA" id="ARBA00023212"/>
    </source>
</evidence>
<proteinExistence type="inferred from homology"/>
<keyword evidence="4" id="KW-1003">Cell membrane</keyword>
<sequence length="811" mass="92362">NILQQCHVHWKDFYQPAYSNPQQCFAYPGLKYCKKKIQVISPNFQNTMAARAILTCRPNSHPFQDRGVSLEQPVKIGRSVARARPSTNNAIFDCKVLSRNHALLWYDTGKFYLQDTKSSNGTFVNNQRLSKSSEESAPREVCSGDIVQFGVDVMELNKKVTHGCIVATLQLFLPDGKEAKASSSTTLPDKVPSTSVQEIYQLNQYIKEAIQREQLIENKLATINKLMASTKEAVDSNWKVLIEEDRLLTRVDILERQLQASHKTMTDDKLREEVLQLHEDKEKYQIVAKEALRKAAQERMEALKNMNDLQRNLSSTEEEKTVLKDMFDRNCQELKEVVDKFEQSETKSKELLAEMDQSSTKYKEELECLNSIIKERDTLLWTKQQVIDSLMAKIDTESAKVPHNENLSKDTSDVKIIEKIVDQDSITKEDGEYPTDDNMNVSWDNPDELETLKNQVKSADIERKEMLSKLSHLLNLIDDLKAVSNKVQVSEFFHELIHKLDVEIRQIRNFSQGEEPLRNKSYSISDEEIPGEHKLENHIGRRNSDGLEKLLEESRQINKTLQSDNIAAKKENEILQQQIAEFSTQVKTYQDGANNLSEANAELQSRIVYLQSQIDTSERDSCEVRQKLENMKQSAASSESHIEQLKGEITSLETISKERDQTIHSLMVQLSDLRNKNQTSTLVQVACQTLHNLATADEDNANSTHLVKANLAVTSGKETRDHGSTMNGNSQFKISALTEQLMLMEEELANYKASYNENSSECATLRRKLADLQSQHEIIHNQSKLGPLHVFIPVAIAVIILAILINFHPST</sequence>
<evidence type="ECO:0000313" key="22">
    <source>
        <dbReference type="EMBL" id="CAG7831650.1"/>
    </source>
</evidence>
<dbReference type="CDD" id="cd22679">
    <property type="entry name" value="FHA_SLMAP"/>
    <property type="match status" value="1"/>
</dbReference>
<evidence type="ECO:0000256" key="18">
    <source>
        <dbReference type="ARBA" id="ARBA00074026"/>
    </source>
</evidence>
<dbReference type="CDD" id="cd21911">
    <property type="entry name" value="CC1_SLMAP"/>
    <property type="match status" value="1"/>
</dbReference>
<evidence type="ECO:0000256" key="19">
    <source>
        <dbReference type="SAM" id="Coils"/>
    </source>
</evidence>
<feature type="non-terminal residue" evidence="22">
    <location>
        <position position="1"/>
    </location>
</feature>
<comment type="caution">
    <text evidence="22">The sequence shown here is derived from an EMBL/GenBank/DDBJ whole genome shotgun (WGS) entry which is preliminary data.</text>
</comment>
<keyword evidence="10 19" id="KW-0175">Coiled coil</keyword>
<feature type="domain" description="FHA" evidence="21">
    <location>
        <begin position="74"/>
        <end position="129"/>
    </location>
</feature>
<comment type="function">
    <text evidence="14">Associates with the striatin-interacting phosphatase and kinase (STRIPAK) core complex, forming the extended (SIKE1:SLMAP)STRIPAK complex. The (SIKE1:SLMAP)STRIPAK complex dephosphorylates STK3 leading to the inhibition of Hippo signaling and the control of cell growth. May play a role during myoblast fusion.</text>
</comment>
<dbReference type="GO" id="GO:0042383">
    <property type="term" value="C:sarcolemma"/>
    <property type="evidence" value="ECO:0007669"/>
    <property type="project" value="UniProtKB-SubCell"/>
</dbReference>
<evidence type="ECO:0000256" key="10">
    <source>
        <dbReference type="ARBA" id="ARBA00023054"/>
    </source>
</evidence>
<evidence type="ECO:0000256" key="17">
    <source>
        <dbReference type="ARBA" id="ARBA00066015"/>
    </source>
</evidence>
<feature type="coiled-coil region" evidence="19">
    <location>
        <begin position="558"/>
        <end position="648"/>
    </location>
</feature>
<keyword evidence="13" id="KW-0206">Cytoskeleton</keyword>
<dbReference type="InterPro" id="IPR000253">
    <property type="entry name" value="FHA_dom"/>
</dbReference>
<dbReference type="OrthoDB" id="687730at2759"/>
<comment type="subunit">
    <text evidence="17">Homodimer. Interacts with myosin. Interacts with SIKE1 and both associate with the STRIPAK core complex composed of PP2A catalytic and scaffolding subunits, the striatins (PP2A regulatory subunits), the striatin-associated proteins MOB4, STRIP1 and STRIP2, PDCD10 and members of the STE20 kinases, such as STK24 and STK26. Interacts (via FHA domain) with STK3 (when phosphorylated); the interaction associates STK3 with the STRIPAK complex.</text>
</comment>
<evidence type="ECO:0000256" key="20">
    <source>
        <dbReference type="SAM" id="Phobius"/>
    </source>
</evidence>
<dbReference type="GO" id="GO:0005789">
    <property type="term" value="C:endoplasmic reticulum membrane"/>
    <property type="evidence" value="ECO:0007669"/>
    <property type="project" value="UniProtKB-SubCell"/>
</dbReference>
<evidence type="ECO:0000313" key="23">
    <source>
        <dbReference type="Proteomes" id="UP000708208"/>
    </source>
</evidence>